<comment type="pathway">
    <text evidence="6">Polyol metabolism; myo-inositol biosynthesis; myo-inositol from D-glucose 6-phosphate: step 2/2.</text>
</comment>
<accession>A0ABQ6N4E1</accession>
<organism evidence="7 8">
    <name type="scientific">Tetraparma gracilis</name>
    <dbReference type="NCBI Taxonomy" id="2962635"/>
    <lineage>
        <taxon>Eukaryota</taxon>
        <taxon>Sar</taxon>
        <taxon>Stramenopiles</taxon>
        <taxon>Ochrophyta</taxon>
        <taxon>Bolidophyceae</taxon>
        <taxon>Parmales</taxon>
        <taxon>Triparmaceae</taxon>
        <taxon>Tetraparma</taxon>
    </lineage>
</organism>
<dbReference type="InterPro" id="IPR020550">
    <property type="entry name" value="Inositol_monophosphatase_CS"/>
</dbReference>
<evidence type="ECO:0000256" key="3">
    <source>
        <dbReference type="ARBA" id="ARBA00009759"/>
    </source>
</evidence>
<evidence type="ECO:0000313" key="8">
    <source>
        <dbReference type="Proteomes" id="UP001165060"/>
    </source>
</evidence>
<gene>
    <name evidence="7" type="ORF">TeGR_g4132</name>
</gene>
<dbReference type="Gene3D" id="3.40.190.80">
    <property type="match status" value="1"/>
</dbReference>
<comment type="similarity">
    <text evidence="3 6">Belongs to the inositol monophosphatase superfamily.</text>
</comment>
<dbReference type="PRINTS" id="PR00377">
    <property type="entry name" value="IMPHPHTASES"/>
</dbReference>
<keyword evidence="5 6" id="KW-0460">Magnesium</keyword>
<dbReference type="CDD" id="cd01639">
    <property type="entry name" value="IMPase"/>
    <property type="match status" value="1"/>
</dbReference>
<dbReference type="PANTHER" id="PTHR20854:SF4">
    <property type="entry name" value="INOSITOL-1-MONOPHOSPHATASE-RELATED"/>
    <property type="match status" value="1"/>
</dbReference>
<evidence type="ECO:0000256" key="5">
    <source>
        <dbReference type="ARBA" id="ARBA00022842"/>
    </source>
</evidence>
<name>A0ABQ6N4E1_9STRA</name>
<keyword evidence="8" id="KW-1185">Reference proteome</keyword>
<sequence>MVSVCESSARLAGVIIASASPSLLANKANSRDLLTSTDPLAESAIKEEIARHFPDDVFLGEEGVAPGPESSAAALSSSLAAAKERGQHLWIADPLDGTTNFCSRLQLSAVSVAVADPDGELLASCIFDPYSGECFTASLGGGAFLNGERLLISSPTPDLGSALVGMGSPPGAESMTASLAVLPALMPKVRSIRMLGSAALMLAYVACGRLSAYWEWDLSSWDVAGGALIVEEAGGVMANLGGGEHTLSNRKILACDGEALKGLLAKVIKEAGVE</sequence>
<dbReference type="PANTHER" id="PTHR20854">
    <property type="entry name" value="INOSITOL MONOPHOSPHATASE"/>
    <property type="match status" value="1"/>
</dbReference>
<protein>
    <recommendedName>
        <fullName evidence="6">Inositol-1-monophosphatase</fullName>
        <ecNumber evidence="6">3.1.3.25</ecNumber>
    </recommendedName>
</protein>
<dbReference type="Proteomes" id="UP001165060">
    <property type="component" value="Unassembled WGS sequence"/>
</dbReference>
<comment type="caution">
    <text evidence="7">The sequence shown here is derived from an EMBL/GenBank/DDBJ whole genome shotgun (WGS) entry which is preliminary data.</text>
</comment>
<dbReference type="EC" id="3.1.3.25" evidence="6"/>
<dbReference type="InterPro" id="IPR033942">
    <property type="entry name" value="IMPase"/>
</dbReference>
<dbReference type="InterPro" id="IPR000760">
    <property type="entry name" value="Inositol_monophosphatase-like"/>
</dbReference>
<evidence type="ECO:0000313" key="7">
    <source>
        <dbReference type="EMBL" id="GMI39331.1"/>
    </source>
</evidence>
<proteinExistence type="inferred from homology"/>
<dbReference type="Pfam" id="PF00459">
    <property type="entry name" value="Inositol_P"/>
    <property type="match status" value="1"/>
</dbReference>
<evidence type="ECO:0000256" key="6">
    <source>
        <dbReference type="RuleBase" id="RU364068"/>
    </source>
</evidence>
<evidence type="ECO:0000256" key="4">
    <source>
        <dbReference type="ARBA" id="ARBA00022723"/>
    </source>
</evidence>
<comment type="cofactor">
    <cofactor evidence="2 6">
        <name>Mg(2+)</name>
        <dbReference type="ChEBI" id="CHEBI:18420"/>
    </cofactor>
</comment>
<dbReference type="EMBL" id="BRYB01003600">
    <property type="protein sequence ID" value="GMI39331.1"/>
    <property type="molecule type" value="Genomic_DNA"/>
</dbReference>
<evidence type="ECO:0000256" key="2">
    <source>
        <dbReference type="ARBA" id="ARBA00001946"/>
    </source>
</evidence>
<keyword evidence="6" id="KW-0378">Hydrolase</keyword>
<reference evidence="7 8" key="1">
    <citation type="journal article" date="2023" name="Commun. Biol.">
        <title>Genome analysis of Parmales, the sister group of diatoms, reveals the evolutionary specialization of diatoms from phago-mixotrophs to photoautotrophs.</title>
        <authorList>
            <person name="Ban H."/>
            <person name="Sato S."/>
            <person name="Yoshikawa S."/>
            <person name="Yamada K."/>
            <person name="Nakamura Y."/>
            <person name="Ichinomiya M."/>
            <person name="Sato N."/>
            <person name="Blanc-Mathieu R."/>
            <person name="Endo H."/>
            <person name="Kuwata A."/>
            <person name="Ogata H."/>
        </authorList>
    </citation>
    <scope>NUCLEOTIDE SEQUENCE [LARGE SCALE GENOMIC DNA]</scope>
</reference>
<comment type="catalytic activity">
    <reaction evidence="1 6">
        <text>a myo-inositol phosphate + H2O = myo-inositol + phosphate</text>
        <dbReference type="Rhea" id="RHEA:24056"/>
        <dbReference type="ChEBI" id="CHEBI:15377"/>
        <dbReference type="ChEBI" id="CHEBI:17268"/>
        <dbReference type="ChEBI" id="CHEBI:43474"/>
        <dbReference type="ChEBI" id="CHEBI:84139"/>
        <dbReference type="EC" id="3.1.3.25"/>
    </reaction>
</comment>
<keyword evidence="4 6" id="KW-0479">Metal-binding</keyword>
<dbReference type="Gene3D" id="3.30.540.10">
    <property type="entry name" value="Fructose-1,6-Bisphosphatase, subunit A, domain 1"/>
    <property type="match status" value="1"/>
</dbReference>
<evidence type="ECO:0000256" key="1">
    <source>
        <dbReference type="ARBA" id="ARBA00001033"/>
    </source>
</evidence>
<dbReference type="PROSITE" id="PS00630">
    <property type="entry name" value="IMP_2"/>
    <property type="match status" value="1"/>
</dbReference>
<dbReference type="SUPFAM" id="SSF56655">
    <property type="entry name" value="Carbohydrate phosphatase"/>
    <property type="match status" value="1"/>
</dbReference>